<evidence type="ECO:0000313" key="3">
    <source>
        <dbReference type="Proteomes" id="UP000297832"/>
    </source>
</evidence>
<dbReference type="EMBL" id="RQGU01000116">
    <property type="protein sequence ID" value="TGM16889.1"/>
    <property type="molecule type" value="Genomic_DNA"/>
</dbReference>
<gene>
    <name evidence="1" type="ORF">EHQ81_08465</name>
    <name evidence="2" type="ORF">EHQ82_16830</name>
</gene>
<sequence>MSETEDRVVEIGEKSDSEFNRIISNMFGHHSIIHRLSNKEQCKLSIKQLHCDKVTVIIDAAVEFNVNEKEKIHFSSNVPIKDFNKASISISTDDLPASTLYFGTWELYNNESYIMYVGDNGDLIINRKATFIGTYVWSFLLLPLFVKESTWTKFENLKEFAVK</sequence>
<keyword evidence="4" id="KW-1185">Reference proteome</keyword>
<comment type="caution">
    <text evidence="1">The sequence shown here is derived from an EMBL/GenBank/DDBJ whole genome shotgun (WGS) entry which is preliminary data.</text>
</comment>
<dbReference type="AlphaFoldDB" id="A0A5F2BXV6"/>
<dbReference type="Proteomes" id="UP000297832">
    <property type="component" value="Unassembled WGS sequence"/>
</dbReference>
<evidence type="ECO:0000313" key="1">
    <source>
        <dbReference type="EMBL" id="TGM14206.1"/>
    </source>
</evidence>
<dbReference type="EMBL" id="RQGV01000008">
    <property type="protein sequence ID" value="TGM14206.1"/>
    <property type="molecule type" value="Genomic_DNA"/>
</dbReference>
<accession>A0A5F2BXV6</accession>
<evidence type="ECO:0000313" key="4">
    <source>
        <dbReference type="Proteomes" id="UP000298057"/>
    </source>
</evidence>
<name>A0A5F2BXV6_9LEPT</name>
<proteinExistence type="predicted"/>
<dbReference type="Proteomes" id="UP000298057">
    <property type="component" value="Unassembled WGS sequence"/>
</dbReference>
<protein>
    <submittedName>
        <fullName evidence="1">Uncharacterized protein</fullName>
    </submittedName>
</protein>
<evidence type="ECO:0000313" key="2">
    <source>
        <dbReference type="EMBL" id="TGM16889.1"/>
    </source>
</evidence>
<organism evidence="1 3">
    <name type="scientific">Leptospira selangorensis</name>
    <dbReference type="NCBI Taxonomy" id="2484982"/>
    <lineage>
        <taxon>Bacteria</taxon>
        <taxon>Pseudomonadati</taxon>
        <taxon>Spirochaetota</taxon>
        <taxon>Spirochaetia</taxon>
        <taxon>Leptospirales</taxon>
        <taxon>Leptospiraceae</taxon>
        <taxon>Leptospira</taxon>
    </lineage>
</organism>
<reference evidence="2" key="1">
    <citation type="submission" date="2018-10" db="EMBL/GenBank/DDBJ databases">
        <authorList>
            <person name="Vincent A.T."/>
            <person name="Schiettekatte O."/>
            <person name="Bourhy P."/>
            <person name="Veyrier F.J."/>
            <person name="Picardeau M."/>
        </authorList>
    </citation>
    <scope>NUCLEOTIDE SEQUENCE</scope>
    <source>
        <strain evidence="2">201702406</strain>
    </source>
</reference>
<reference evidence="1 3" key="2">
    <citation type="journal article" date="2019" name="PLoS Negl. Trop. Dis.">
        <title>Revisiting the worldwide diversity of Leptospira species in the environment.</title>
        <authorList>
            <person name="Vincent A.T."/>
            <person name="Schiettekatte O."/>
            <person name="Bourhy P."/>
            <person name="Veyrier F.J."/>
            <person name="Picardeau M."/>
        </authorList>
    </citation>
    <scope>NUCLEOTIDE SEQUENCE [LARGE SCALE GENOMIC DNA]</scope>
    <source>
        <strain evidence="1 3">201702405</strain>
        <strain evidence="2">201702406</strain>
    </source>
</reference>